<dbReference type="GO" id="GO:0030246">
    <property type="term" value="F:carbohydrate binding"/>
    <property type="evidence" value="ECO:0007669"/>
    <property type="project" value="InterPro"/>
</dbReference>
<dbReference type="SUPFAM" id="SSF49785">
    <property type="entry name" value="Galactose-binding domain-like"/>
    <property type="match status" value="1"/>
</dbReference>
<dbReference type="PANTHER" id="PTHR42812">
    <property type="entry name" value="BETA-XYLOSIDASE"/>
    <property type="match status" value="1"/>
</dbReference>
<keyword evidence="9" id="KW-1185">Reference proteome</keyword>
<evidence type="ECO:0000256" key="5">
    <source>
        <dbReference type="PIRSR" id="PIRSR606710-1"/>
    </source>
</evidence>
<evidence type="ECO:0000313" key="8">
    <source>
        <dbReference type="EMBL" id="SKC95741.1"/>
    </source>
</evidence>
<evidence type="ECO:0000256" key="4">
    <source>
        <dbReference type="ARBA" id="ARBA00023295"/>
    </source>
</evidence>
<dbReference type="InterPro" id="IPR005084">
    <property type="entry name" value="CBM6"/>
</dbReference>
<evidence type="ECO:0000313" key="9">
    <source>
        <dbReference type="Proteomes" id="UP000190166"/>
    </source>
</evidence>
<evidence type="ECO:0000256" key="1">
    <source>
        <dbReference type="ARBA" id="ARBA00009865"/>
    </source>
</evidence>
<dbReference type="PANTHER" id="PTHR42812:SF12">
    <property type="entry name" value="BETA-XYLOSIDASE-RELATED"/>
    <property type="match status" value="1"/>
</dbReference>
<accession>A0A1T5N5I4</accession>
<organism evidence="8 9">
    <name type="scientific">Chitinophaga ginsengisegetis</name>
    <dbReference type="NCBI Taxonomy" id="393003"/>
    <lineage>
        <taxon>Bacteria</taxon>
        <taxon>Pseudomonadati</taxon>
        <taxon>Bacteroidota</taxon>
        <taxon>Chitinophagia</taxon>
        <taxon>Chitinophagales</taxon>
        <taxon>Chitinophagaceae</taxon>
        <taxon>Chitinophaga</taxon>
    </lineage>
</organism>
<dbReference type="EMBL" id="FUZZ01000001">
    <property type="protein sequence ID" value="SKC95741.1"/>
    <property type="molecule type" value="Genomic_DNA"/>
</dbReference>
<evidence type="ECO:0000256" key="6">
    <source>
        <dbReference type="PIRSR" id="PIRSR606710-2"/>
    </source>
</evidence>
<dbReference type="InterPro" id="IPR041542">
    <property type="entry name" value="GH43_C2"/>
</dbReference>
<dbReference type="GO" id="GO:0005975">
    <property type="term" value="P:carbohydrate metabolic process"/>
    <property type="evidence" value="ECO:0007669"/>
    <property type="project" value="InterPro"/>
</dbReference>
<dbReference type="SUPFAM" id="SSF75005">
    <property type="entry name" value="Arabinanase/levansucrase/invertase"/>
    <property type="match status" value="1"/>
</dbReference>
<dbReference type="InterPro" id="IPR006710">
    <property type="entry name" value="Glyco_hydro_43"/>
</dbReference>
<keyword evidence="4" id="KW-0326">Glycosidase</keyword>
<dbReference type="InterPro" id="IPR008979">
    <property type="entry name" value="Galactose-bd-like_sf"/>
</dbReference>
<evidence type="ECO:0000256" key="3">
    <source>
        <dbReference type="ARBA" id="ARBA00022801"/>
    </source>
</evidence>
<comment type="similarity">
    <text evidence="1">Belongs to the glycosyl hydrolase 43 family.</text>
</comment>
<dbReference type="InterPro" id="IPR006584">
    <property type="entry name" value="Cellulose-bd_IV"/>
</dbReference>
<proteinExistence type="inferred from homology"/>
<dbReference type="Pfam" id="PF04616">
    <property type="entry name" value="Glyco_hydro_43"/>
    <property type="match status" value="1"/>
</dbReference>
<reference evidence="8 9" key="1">
    <citation type="submission" date="2017-02" db="EMBL/GenBank/DDBJ databases">
        <authorList>
            <person name="Peterson S.W."/>
        </authorList>
    </citation>
    <scope>NUCLEOTIDE SEQUENCE [LARGE SCALE GENOMIC DNA]</scope>
    <source>
        <strain evidence="8 9">DSM 18108</strain>
    </source>
</reference>
<feature type="domain" description="CBM6" evidence="7">
    <location>
        <begin position="510"/>
        <end position="631"/>
    </location>
</feature>
<dbReference type="SMART" id="SM00606">
    <property type="entry name" value="CBD_IV"/>
    <property type="match status" value="1"/>
</dbReference>
<dbReference type="Pfam" id="PF03422">
    <property type="entry name" value="CBM_6"/>
    <property type="match status" value="1"/>
</dbReference>
<dbReference type="STRING" id="393003.SAMN05660461_0506"/>
<dbReference type="InterPro" id="IPR051795">
    <property type="entry name" value="Glycosyl_Hydrlase_43"/>
</dbReference>
<dbReference type="Gene3D" id="2.115.10.20">
    <property type="entry name" value="Glycosyl hydrolase domain, family 43"/>
    <property type="match status" value="1"/>
</dbReference>
<dbReference type="Gene3D" id="2.60.120.200">
    <property type="match status" value="1"/>
</dbReference>
<dbReference type="PROSITE" id="PS51175">
    <property type="entry name" value="CBM6"/>
    <property type="match status" value="1"/>
</dbReference>
<feature type="active site" description="Proton acceptor" evidence="5">
    <location>
        <position position="33"/>
    </location>
</feature>
<dbReference type="Pfam" id="PF17851">
    <property type="entry name" value="GH43_C2"/>
    <property type="match status" value="1"/>
</dbReference>
<evidence type="ECO:0000256" key="2">
    <source>
        <dbReference type="ARBA" id="ARBA00022729"/>
    </source>
</evidence>
<dbReference type="CDD" id="cd09001">
    <property type="entry name" value="GH43_FsAxh1-like"/>
    <property type="match status" value="1"/>
</dbReference>
<evidence type="ECO:0000259" key="7">
    <source>
        <dbReference type="PROSITE" id="PS51175"/>
    </source>
</evidence>
<protein>
    <submittedName>
        <fullName evidence="8">Beta-xylosidase</fullName>
    </submittedName>
</protein>
<feature type="active site" description="Proton donor" evidence="5">
    <location>
        <position position="189"/>
    </location>
</feature>
<keyword evidence="3" id="KW-0378">Hydrolase</keyword>
<dbReference type="Gene3D" id="2.60.120.260">
    <property type="entry name" value="Galactose-binding domain-like"/>
    <property type="match status" value="1"/>
</dbReference>
<dbReference type="Proteomes" id="UP000190166">
    <property type="component" value="Unassembled WGS sequence"/>
</dbReference>
<dbReference type="SUPFAM" id="SSF49899">
    <property type="entry name" value="Concanavalin A-like lectins/glucanases"/>
    <property type="match status" value="1"/>
</dbReference>
<dbReference type="InterPro" id="IPR013320">
    <property type="entry name" value="ConA-like_dom_sf"/>
</dbReference>
<gene>
    <name evidence="8" type="ORF">SAMN05660461_0506</name>
</gene>
<dbReference type="InterPro" id="IPR023296">
    <property type="entry name" value="Glyco_hydro_beta-prop_sf"/>
</dbReference>
<feature type="site" description="Important for catalytic activity, responsible for pKa modulation of the active site Glu and correct orientation of both the proton donor and substrate" evidence="6">
    <location>
        <position position="141"/>
    </location>
</feature>
<name>A0A1T5N5I4_9BACT</name>
<sequence>MALLFIGTSLQAQQSDNGDGTFTNPIIWADFPDNDVIRVGDTYYMVTTTMYFFPGVPVLKSTDLVNWEYASNAVQQFKQHPFYDLNGGNRYGKGQWASSIRYHNGKFHILFLTLNEGGFLCTATKAEGPWEIRKLARPYYDAGLFFDDDGRTYVAHGYSKISVTEVDANLAPIGRDSVVFDKVQRPGLEGAHVYKINGYYYIYATYGGGDGYQCCLRSKNIYGPYEEKIVLKDDMNLHGRGVHQGALIETQQGEWWSVIFQDRGGVGRVPTLQPVQWIDGWPMVGKDGRAVVTHAKPNTGIVSPVHVLPTSDEFNTESLAIQWAWNHNPDDSAWSLTKRKGYLRLTTSGIAGDLPQARNSLTQRMFGPFSDATTELDVSHMQVGDMAGLAVLQIPYASIGVTAAEGAKFIVMKHAGKTIDSVALGKRNKIFFKASVNTIKDQAHFYYSFDNRAFIPVGDTLNMKFDLKMFTGNRFVLFNYATVRPGGYVDFNWFRMNTRQGPPNLFKASSLVQAEMYDDIHLARVTASKDLSHPGDQDITHLTDGAWIRFNQVDFENGYQYLLLRMAPGQGRVVVYADKDTLNPYASVTLPAALTKEYTTVSIPVKKLTGKHQLTFKFTEGATAVNWFSFTNEISGRKEHAGL</sequence>
<dbReference type="CDD" id="cd04084">
    <property type="entry name" value="CBM6_xylanase-like"/>
    <property type="match status" value="1"/>
</dbReference>
<dbReference type="AlphaFoldDB" id="A0A1T5N5I4"/>
<dbReference type="GO" id="GO:0004553">
    <property type="term" value="F:hydrolase activity, hydrolyzing O-glycosyl compounds"/>
    <property type="evidence" value="ECO:0007669"/>
    <property type="project" value="InterPro"/>
</dbReference>
<keyword evidence="2" id="KW-0732">Signal</keyword>